<dbReference type="KEGG" id="cdet:87943476"/>
<name>A0AAX4IF91_9PEZI</name>
<feature type="region of interest" description="Disordered" evidence="1">
    <location>
        <begin position="267"/>
        <end position="295"/>
    </location>
</feature>
<organism evidence="3 4">
    <name type="scientific">Colletotrichum destructivum</name>
    <dbReference type="NCBI Taxonomy" id="34406"/>
    <lineage>
        <taxon>Eukaryota</taxon>
        <taxon>Fungi</taxon>
        <taxon>Dikarya</taxon>
        <taxon>Ascomycota</taxon>
        <taxon>Pezizomycotina</taxon>
        <taxon>Sordariomycetes</taxon>
        <taxon>Hypocreomycetidae</taxon>
        <taxon>Glomerellales</taxon>
        <taxon>Glomerellaceae</taxon>
        <taxon>Colletotrichum</taxon>
        <taxon>Colletotrichum destructivum species complex</taxon>
    </lineage>
</organism>
<feature type="region of interest" description="Disordered" evidence="1">
    <location>
        <begin position="338"/>
        <end position="364"/>
    </location>
</feature>
<dbReference type="Proteomes" id="UP001322277">
    <property type="component" value="Chromosome 4"/>
</dbReference>
<accession>A0AAX4IF91</accession>
<dbReference type="GeneID" id="87943476"/>
<keyword evidence="2" id="KW-0472">Membrane</keyword>
<dbReference type="RefSeq" id="XP_062779183.1">
    <property type="nucleotide sequence ID" value="XM_062923132.1"/>
</dbReference>
<dbReference type="AlphaFoldDB" id="A0AAX4IF91"/>
<feature type="transmembrane region" description="Helical" evidence="2">
    <location>
        <begin position="6"/>
        <end position="30"/>
    </location>
</feature>
<protein>
    <submittedName>
        <fullName evidence="3">Uncharacterized protein</fullName>
    </submittedName>
</protein>
<proteinExistence type="predicted"/>
<keyword evidence="2" id="KW-0812">Transmembrane</keyword>
<feature type="compositionally biased region" description="Polar residues" evidence="1">
    <location>
        <begin position="340"/>
        <end position="350"/>
    </location>
</feature>
<reference evidence="4" key="1">
    <citation type="journal article" date="2023" name="bioRxiv">
        <title>Complete genome of the Medicago anthracnose fungus, Colletotrichum destructivum, reveals a mini-chromosome-like region within a core chromosome.</title>
        <authorList>
            <person name="Lapalu N."/>
            <person name="Simon A."/>
            <person name="Lu A."/>
            <person name="Plaumann P.-L."/>
            <person name="Amselem J."/>
            <person name="Pigne S."/>
            <person name="Auger A."/>
            <person name="Koch C."/>
            <person name="Dallery J.-F."/>
            <person name="O'Connell R.J."/>
        </authorList>
    </citation>
    <scope>NUCLEOTIDE SEQUENCE [LARGE SCALE GENOMIC DNA]</scope>
    <source>
        <strain evidence="4">CBS 520.97</strain>
    </source>
</reference>
<dbReference type="EMBL" id="CP137308">
    <property type="protein sequence ID" value="WQF81959.1"/>
    <property type="molecule type" value="Genomic_DNA"/>
</dbReference>
<evidence type="ECO:0000256" key="2">
    <source>
        <dbReference type="SAM" id="Phobius"/>
    </source>
</evidence>
<feature type="region of interest" description="Disordered" evidence="1">
    <location>
        <begin position="586"/>
        <end position="658"/>
    </location>
</feature>
<keyword evidence="4" id="KW-1185">Reference proteome</keyword>
<gene>
    <name evidence="3" type="ORF">CDEST_06973</name>
</gene>
<keyword evidence="2" id="KW-1133">Transmembrane helix</keyword>
<sequence length="1022" mass="112893">MLPPEAAVLAHLILFLLGGFSGAVVCPFLLHLPGQRSLNPPSPTWPRFARPSDFWNTAILLLTQTPLQHSCSVNSVLLTFPFPIRICMPSILDDLLVASICRFSLVGFLLFNTYPTPSSSQRLRSALLSVRNEAVAWRIWPKRKCSELCFSVPLQVNDFVVMLVEVLTMDATHYSITQLLAIRGSTLQASLERKLLDGAKDNPALMDILRQKHLGRHRRAPFLSRANMEIRKSSSGDSELQEPTKPRVPRVVIPLCDQPARHIVRHTAGDVSQLDGQAGRQLDGQDAEPDAEPNVLPEVPAQRSVLPDQKRKGFEQFYEAVRSPTHVRVTAGGRIVPNTFEASHSSPTGKSNRERFAGDINGTQPPLGQHAFNGTQFLPAPPLMGPMHPAMHSALPMMAQGTGPMPHFGGFAMPPFALPQVSSQTIFAHSIGGPNPAGNAEDKKEYEDGSLPVGVPMPMPPFGGQWFLPPHPMMPMGMQFPGGPIVPMAFSPMGQPMAYQQNPQPVPVTGNRSFASAIQTESCPVSSIRPSIITKNQLAGLRSSLKKAEAQLAYNRHQIDEKHMEEYARQLRSDIEHFEIKLKGELSIEDNAPPQQNDTKEKSDLKTSKEPKSTTISRKAYFSTADDSETKNEPTSNAPVETAEEVKTSGPRRKDRVKLAVDTSMASAPFINSNMFSTISRVPFDPAGQQREQKSDHARKPSTGLPVSAALAPVFQPRLDPRRLSENTPPVSAFINGEKDTHTTRFHGPIPTNLEESRLLSSTAPPTPAHDIEEFSNFARDNAGLGLPYLVGEVPFGMDPSPDLKEYIYHRPLNQDEEMAKHLFWTDAPEHLRQKFPKFDGKDFYPVSPEKKPRPRVTNSNLPTGRPEQDFGFSLPTADLDPFAPLEPYRENTLRKPTFKERELKDMKRDTKSDNVTSPMKRRNKLRPVAYFNSQGIEESKQSSSSSENVVETDSERAYFNSCVRTWSERVTAAATALPGTVTSENAQGYLPQYAIGHAAASLSPAIAKTPNQSTTVRRPPS</sequence>
<feature type="region of interest" description="Disordered" evidence="1">
    <location>
        <begin position="844"/>
        <end position="867"/>
    </location>
</feature>
<feature type="region of interest" description="Disordered" evidence="1">
    <location>
        <begin position="934"/>
        <end position="955"/>
    </location>
</feature>
<evidence type="ECO:0000313" key="4">
    <source>
        <dbReference type="Proteomes" id="UP001322277"/>
    </source>
</evidence>
<feature type="compositionally biased region" description="Basic and acidic residues" evidence="1">
    <location>
        <begin position="598"/>
        <end position="612"/>
    </location>
</feature>
<feature type="compositionally biased region" description="Low complexity" evidence="1">
    <location>
        <begin position="934"/>
        <end position="952"/>
    </location>
</feature>
<evidence type="ECO:0000256" key="1">
    <source>
        <dbReference type="SAM" id="MobiDB-lite"/>
    </source>
</evidence>
<evidence type="ECO:0000313" key="3">
    <source>
        <dbReference type="EMBL" id="WQF81959.1"/>
    </source>
</evidence>